<comment type="caution">
    <text evidence="2">The sequence shown here is derived from an EMBL/GenBank/DDBJ whole genome shotgun (WGS) entry which is preliminary data.</text>
</comment>
<accession>A0ABP8HHG9</accession>
<feature type="compositionally biased region" description="Low complexity" evidence="1">
    <location>
        <begin position="1"/>
        <end position="20"/>
    </location>
</feature>
<evidence type="ECO:0000313" key="2">
    <source>
        <dbReference type="EMBL" id="GAA4339446.1"/>
    </source>
</evidence>
<gene>
    <name evidence="2" type="ORF">GCM10023165_18810</name>
</gene>
<dbReference type="EMBL" id="BAABGJ010000015">
    <property type="protein sequence ID" value="GAA4339446.1"/>
    <property type="molecule type" value="Genomic_DNA"/>
</dbReference>
<organism evidence="2 3">
    <name type="scientific">Variovorax defluvii</name>
    <dbReference type="NCBI Taxonomy" id="913761"/>
    <lineage>
        <taxon>Bacteria</taxon>
        <taxon>Pseudomonadati</taxon>
        <taxon>Pseudomonadota</taxon>
        <taxon>Betaproteobacteria</taxon>
        <taxon>Burkholderiales</taxon>
        <taxon>Comamonadaceae</taxon>
        <taxon>Variovorax</taxon>
    </lineage>
</organism>
<reference evidence="3" key="1">
    <citation type="journal article" date="2019" name="Int. J. Syst. Evol. Microbiol.">
        <title>The Global Catalogue of Microorganisms (GCM) 10K type strain sequencing project: providing services to taxonomists for standard genome sequencing and annotation.</title>
        <authorList>
            <consortium name="The Broad Institute Genomics Platform"/>
            <consortium name="The Broad Institute Genome Sequencing Center for Infectious Disease"/>
            <person name="Wu L."/>
            <person name="Ma J."/>
        </authorList>
    </citation>
    <scope>NUCLEOTIDE SEQUENCE [LARGE SCALE GENOMIC DNA]</scope>
    <source>
        <strain evidence="3">JCM 17804</strain>
    </source>
</reference>
<dbReference type="Proteomes" id="UP001500975">
    <property type="component" value="Unassembled WGS sequence"/>
</dbReference>
<evidence type="ECO:0000256" key="1">
    <source>
        <dbReference type="SAM" id="MobiDB-lite"/>
    </source>
</evidence>
<proteinExistence type="predicted"/>
<evidence type="ECO:0000313" key="3">
    <source>
        <dbReference type="Proteomes" id="UP001500975"/>
    </source>
</evidence>
<sequence>MQFTTSTKTPPTGTTTRNTTADVQAAKKQRVEPQPQGDTGAAQLLSVLMCNDSVWPIVGLLRSGDLHIEPGPPRLQWNPFLNDPAIARQQRLVLQLLQGMTHHFPGLVLDALPDLAGSTYRTLNRNNQPAKDFETQIAALLDLWCTGKVTGELRSARKWIGILLEAPWRQVPGRYKTFAMRRGYLRHLHAGSRAQGDPEMAQWAWDEACKIDLTETEAQTWAGAASTQAVAAQPAPSSDPLQSALARLKPASGEEAALYASGLNAAEQMAHLLGCCSFADRLTPDILRLLGHGGVLLEPRLPVSPGSLVNQTCWRVTSPPQPALIVALANLLWGTYPALASKVVELLLAAWQACPGGEDRAYLRNALIYTALGQHRDHPAILQFPSWILVLSEALAGDTASGQARIEAEQVLLAWLQPWSSAPVDMHLAAAALRHALANAGQSQQSQHCLVACVECLHTAACRDPAHRRWTEWALLALYQMAVPAARAALQRCLAAAGQSAHCAALATQLERDGWKNPQAILPSQGDADRGAQLFSLLRLAPPPARTAALLRMAKRHGMLAPAAAGIVPPGEFLPFAQHLLSEACLLQEALTPRPAEIDLLLSTCFDYLMRCHELGRTAPGSAQLLQAIASSLADLLARRSTNAAPLTANGQRVCGEILLRYVEGELRLEHPQVLCFLGQLPLASSSGALKWVSMKQAWQVLQALEQQLLSQPNGHPGDALNKVAEYAEKLFREASFDPPRQRALLAHQQLESRGWPTDLQLLVDVYRGPWGAQRAPIIQRLQSYSGESPAPKLSSDEMAALIRAQAAAAQILAEAAALMAWGMGALPGELLDVAKVCLRLLEAEPVKLPDVSELACAVAAVLASPLELGDARKPWEQLRELLLRRWRPGGYAIAGHVLLDVVWPHLETGGPDPEVAQDLVRVYAWHDDGALRQRVINILRAYPDNPGVKAALDECQKHQVELKLHDALRLAYQKLADAKLEIVLRDGDDIGLGGSVEWNSLQLVGDYVPEQHRALLEQIAQLTPLEDAETYVRILWYLCDKHGDLQAEHEAARNEWPVYRFTYNSQVTVTIDGTPAQKWIGYMLMQDLMHEAFPGKPFHLANNELTVDPRDVDVRSLRARLYDPEARIRAAAALVPMVVAVQKNKGWDPNVSYWPVAECLLGCLLGGRQAEASEAWEVLWNGYRTTPKIWEAEANPLPSALTMYTFLTHMPRAQGMSVLRARCMILRSRHPLFYASEFQSAFEAIAKELDWRDPDLGAEERWHWALHWSSHDRSTALQVCRPALPLSLERSEEYVSAAVQLDPQQSFLADLRSLTLAEMNRMVAAQPISEGCSVSSWAWGRFAYDPPEGLKSEELASLQKAVEMISNMMRWDGKSEPNKLRDWCLQLAKYKCIPVLATLFPRMNHLDKEAAWTAVSGVIRQLAAASPPDPMAACELLDAVPVDARNTDWYALNVRLGHKPVPPAIATASPVPQQRLEASLQRWLASPPSMGGVKLSKKTLQAVMTLCLTLGIDAGAGADAVLALLLKADDGADALAAIESGRLAVTLSPASDITGRIRWTIGPNVRAFESLGQLALLLLQRADPAGIGLLHRLICSDMSPARRGELLRKVLRLWGHMASHDVRACSHSGWANFFALALRQPDFPADIATALKETRLKILQRWQEGAYTIAAPVVLALLDSRVLKSDVDNDEALFLRRLYEQADSAPVRRWVRQRAMWLGIAHNILPPAQDDPSSGVHQEILRWLLAQRGIDLSRRQHGASHWGDVQLVAALAVHLDAPQGASLLLDYEAWQRSFVGAQRLFWPFAEVALKLPSSSTALRDRLISAWCTLASNPGSEEIEAIARTATALNRLLIAEGCHEDSATLKSSMNVTLKTRVLDWDTGELRP</sequence>
<feature type="region of interest" description="Disordered" evidence="1">
    <location>
        <begin position="1"/>
        <end position="21"/>
    </location>
</feature>
<protein>
    <submittedName>
        <fullName evidence="2">Uncharacterized protein</fullName>
    </submittedName>
</protein>
<dbReference type="RefSeq" id="WP_345537433.1">
    <property type="nucleotide sequence ID" value="NZ_BAABGJ010000015.1"/>
</dbReference>
<name>A0ABP8HHG9_9BURK</name>
<keyword evidence="3" id="KW-1185">Reference proteome</keyword>